<keyword evidence="4" id="KW-1185">Reference proteome</keyword>
<dbReference type="InterPro" id="IPR011990">
    <property type="entry name" value="TPR-like_helical_dom_sf"/>
</dbReference>
<evidence type="ECO:0000313" key="4">
    <source>
        <dbReference type="Proteomes" id="UP001213979"/>
    </source>
</evidence>
<dbReference type="Gene3D" id="1.25.40.10">
    <property type="entry name" value="Tetratricopeptide repeat domain"/>
    <property type="match status" value="1"/>
</dbReference>
<name>A0ABD5J009_9BACL</name>
<evidence type="ECO:0000313" key="2">
    <source>
        <dbReference type="EMBL" id="MDE8565352.1"/>
    </source>
</evidence>
<dbReference type="InterPro" id="IPR018708">
    <property type="entry name" value="DUF2225"/>
</dbReference>
<dbReference type="Pfam" id="PF09986">
    <property type="entry name" value="DUF2225"/>
    <property type="match status" value="1"/>
</dbReference>
<accession>A0ABD5J009</accession>
<sequence>MNELYDRKISCLVCHQPYTTKKIRSRFLRPIKHDSDFCSYYQSEDLNPLLYYVSVCPHCGFSVTEDFSAYFPPQTFEAIQQHICQLWSGHNYSGKRTFQEAVSTYKLGIYSATLKQEKHIVLAGLYMRLAWLYRTYKVPEQEKRFMRLALQEYMASYSNDDFLGTHMSEVRILYLIGELHRRLGETKQAILYFSKVIAKKKETIETGIIAMAHERWQEIRSGENSNHQHGDERLK</sequence>
<feature type="repeat" description="TPR" evidence="1">
    <location>
        <begin position="170"/>
        <end position="203"/>
    </location>
</feature>
<dbReference type="InterPro" id="IPR019734">
    <property type="entry name" value="TPR_rpt"/>
</dbReference>
<evidence type="ECO:0000256" key="1">
    <source>
        <dbReference type="PROSITE-ProRule" id="PRU00339"/>
    </source>
</evidence>
<keyword evidence="1" id="KW-0802">TPR repeat</keyword>
<organism evidence="3 5">
    <name type="scientific">Anoxybacteroides rupiense</name>
    <dbReference type="NCBI Taxonomy" id="311460"/>
    <lineage>
        <taxon>Bacteria</taxon>
        <taxon>Bacillati</taxon>
        <taxon>Bacillota</taxon>
        <taxon>Bacilli</taxon>
        <taxon>Bacillales</taxon>
        <taxon>Anoxybacillaceae</taxon>
        <taxon>Anoxybacteroides</taxon>
    </lineage>
</organism>
<reference evidence="2 4" key="1">
    <citation type="submission" date="2023-01" db="EMBL/GenBank/DDBJ databases">
        <title>Genome-based reclassification of Anoxybacillus geothermalis as a later heterotypic synonym of Anoxybacillus rupiensis.</title>
        <authorList>
            <person name="Inan Bektas K."/>
            <person name="Canakci S."/>
            <person name="Belduz A.A."/>
            <person name="Guler H.H."/>
        </authorList>
    </citation>
    <scope>NUCLEOTIDE SEQUENCE [LARGE SCALE GENOMIC DNA]</scope>
    <source>
        <strain evidence="2 4">DSM 17127</strain>
    </source>
</reference>
<dbReference type="AlphaFoldDB" id="A0ABD5J009"/>
<protein>
    <submittedName>
        <fullName evidence="3">DUF2225 domain-containing protein</fullName>
    </submittedName>
</protein>
<proteinExistence type="predicted"/>
<dbReference type="EMBL" id="JARTLI010000040">
    <property type="protein sequence ID" value="MED5053239.1"/>
    <property type="molecule type" value="Genomic_DNA"/>
</dbReference>
<dbReference type="SUPFAM" id="SSF48452">
    <property type="entry name" value="TPR-like"/>
    <property type="match status" value="1"/>
</dbReference>
<reference evidence="3 5" key="2">
    <citation type="submission" date="2023-03" db="EMBL/GenBank/DDBJ databases">
        <title>Bacillus Genome Sequencing.</title>
        <authorList>
            <person name="Dunlap C."/>
        </authorList>
    </citation>
    <scope>NUCLEOTIDE SEQUENCE [LARGE SCALE GENOMIC DNA]</scope>
    <source>
        <strain evidence="3 5">NRS-38</strain>
    </source>
</reference>
<dbReference type="PROSITE" id="PS50005">
    <property type="entry name" value="TPR"/>
    <property type="match status" value="1"/>
</dbReference>
<evidence type="ECO:0000313" key="5">
    <source>
        <dbReference type="Proteomes" id="UP001339962"/>
    </source>
</evidence>
<comment type="caution">
    <text evidence="3">The sequence shown here is derived from an EMBL/GenBank/DDBJ whole genome shotgun (WGS) entry which is preliminary data.</text>
</comment>
<dbReference type="Proteomes" id="UP001213979">
    <property type="component" value="Unassembled WGS sequence"/>
</dbReference>
<evidence type="ECO:0000313" key="3">
    <source>
        <dbReference type="EMBL" id="MED5053239.1"/>
    </source>
</evidence>
<dbReference type="EMBL" id="JAQOTG010000021">
    <property type="protein sequence ID" value="MDE8565352.1"/>
    <property type="molecule type" value="Genomic_DNA"/>
</dbReference>
<dbReference type="Proteomes" id="UP001339962">
    <property type="component" value="Unassembled WGS sequence"/>
</dbReference>
<gene>
    <name evidence="3" type="ORF">P9850_15685</name>
    <name evidence="2" type="ORF">PNH38_15980</name>
</gene>